<dbReference type="EC" id="5.1.3.14" evidence="3"/>
<dbReference type="OrthoDB" id="9803238at2"/>
<dbReference type="FunFam" id="3.40.50.2000:FF:000043">
    <property type="entry name" value="UDP-N-acetylglucosamine 2-epimerase"/>
    <property type="match status" value="1"/>
</dbReference>
<dbReference type="InterPro" id="IPR029767">
    <property type="entry name" value="WecB-like"/>
</dbReference>
<dbReference type="InterPro" id="IPR003331">
    <property type="entry name" value="UDP_GlcNAc_Epimerase_2_dom"/>
</dbReference>
<comment type="similarity">
    <text evidence="2 4">Belongs to the UDP-N-acetylglucosamine 2-epimerase family.</text>
</comment>
<reference key="1">
    <citation type="submission" date="2010-11" db="EMBL/GenBank/DDBJ databases">
        <title>The complete genome of Bacteroides helcogenes P 36-108.</title>
        <authorList>
            <consortium name="US DOE Joint Genome Institute (JGI-PGF)"/>
            <person name="Lucas S."/>
            <person name="Copeland A."/>
            <person name="Lapidus A."/>
            <person name="Bruce D."/>
            <person name="Goodwin L."/>
            <person name="Pitluck S."/>
            <person name="Kyrpides N."/>
            <person name="Mavromatis K."/>
            <person name="Ivanova N."/>
            <person name="Zeytun A."/>
            <person name="Brettin T."/>
            <person name="Detter J.C."/>
            <person name="Tapia R."/>
            <person name="Han C."/>
            <person name="Land M."/>
            <person name="Hauser L."/>
            <person name="Markowitz V."/>
            <person name="Cheng J.-F."/>
            <person name="Hugenholtz P."/>
            <person name="Woyke T."/>
            <person name="Wu D."/>
            <person name="Gronow S."/>
            <person name="Wellnitz S."/>
            <person name="Brambilla E."/>
            <person name="Klenk H.-P."/>
            <person name="Eisen J.A."/>
        </authorList>
    </citation>
    <scope>NUCLEOTIDE SEQUENCE</scope>
    <source>
        <strain>P 36-108</strain>
    </source>
</reference>
<dbReference type="Gene3D" id="3.40.50.2000">
    <property type="entry name" value="Glycogen Phosphorylase B"/>
    <property type="match status" value="2"/>
</dbReference>
<dbReference type="CDD" id="cd03786">
    <property type="entry name" value="GTB_UDP-GlcNAc_2-Epimerase"/>
    <property type="match status" value="1"/>
</dbReference>
<dbReference type="EMBL" id="CP002352">
    <property type="protein sequence ID" value="ADV44422.1"/>
    <property type="molecule type" value="Genomic_DNA"/>
</dbReference>
<name>E6SUS7_BACT6</name>
<dbReference type="KEGG" id="bhl:Bache_2456"/>
<feature type="domain" description="UDP-N-acetylglucosamine 2-epimerase" evidence="5">
    <location>
        <begin position="29"/>
        <end position="381"/>
    </location>
</feature>
<keyword evidence="7" id="KW-1185">Reference proteome</keyword>
<dbReference type="PANTHER" id="PTHR43174:SF2">
    <property type="entry name" value="UDP-N-ACETYLGLUCOSAMINE 2-EPIMERASE"/>
    <property type="match status" value="1"/>
</dbReference>
<dbReference type="SUPFAM" id="SSF53756">
    <property type="entry name" value="UDP-Glycosyltransferase/glycogen phosphorylase"/>
    <property type="match status" value="1"/>
</dbReference>
<evidence type="ECO:0000256" key="3">
    <source>
        <dbReference type="ARBA" id="ARBA00038858"/>
    </source>
</evidence>
<evidence type="ECO:0000256" key="4">
    <source>
        <dbReference type="RuleBase" id="RU003513"/>
    </source>
</evidence>
<evidence type="ECO:0000256" key="1">
    <source>
        <dbReference type="ARBA" id="ARBA00023235"/>
    </source>
</evidence>
<dbReference type="PATRIC" id="fig|693979.3.peg.2573"/>
<dbReference type="GO" id="GO:0008761">
    <property type="term" value="F:UDP-N-acetylglucosamine 2-epimerase activity"/>
    <property type="evidence" value="ECO:0007669"/>
    <property type="project" value="UniProtKB-EC"/>
</dbReference>
<sequence length="392" mass="44486">MKKIMLVFGTRPEAIKMAPLVKEFQKYPEEFKTIVCVTGQHREMLDQVLHIFEITPDYDLNIMKQGQDLYDVTARVLTGMRDVLKEVQPDVVLVHGDTTTSTASALAAFYQQIPVGHVEAGLRTHNIYSPWPEEMNRLITGRIATYHFSPTPLSRQNLLDEGVRESVITVTGNTVIDALYMVVNKIKSDKKLDKELEDILELAGYDVNRLSTGKKLVLITGHRRENFGDGFISMCKAIKYLTQKYPEVDFIYPMHLNPNVRKPIHEVFGEDLTTLNNMFFIEPLEYLSFVYLMEKSTIVLTDSGGIQEEAPGLGKPVLVMRDTTERPEALEAGTVKLVGTDYDKIVNEVSALLNNQDYYEQMSKAVNPYGDGLACDRITRFVMNYVSKKRIS</sequence>
<dbReference type="eggNOG" id="COG0381">
    <property type="taxonomic scope" value="Bacteria"/>
</dbReference>
<dbReference type="HOGENOM" id="CLU_041674_1_0_10"/>
<reference evidence="6 7" key="2">
    <citation type="journal article" date="2011" name="Stand. Genomic Sci.">
        <title>Complete genome sequence of Bacteroides helcogenes type strain (P 36-108).</title>
        <authorList>
            <person name="Pati A."/>
            <person name="Gronow S."/>
            <person name="Zeytun A."/>
            <person name="Lapidus A."/>
            <person name="Nolan M."/>
            <person name="Hammon N."/>
            <person name="Deshpande S."/>
            <person name="Cheng J.F."/>
            <person name="Tapia R."/>
            <person name="Han C."/>
            <person name="Goodwin L."/>
            <person name="Pitluck S."/>
            <person name="Liolios K."/>
            <person name="Pagani I."/>
            <person name="Ivanova N."/>
            <person name="Mavromatis K."/>
            <person name="Chen A."/>
            <person name="Palaniappan K."/>
            <person name="Land M."/>
            <person name="Hauser L."/>
            <person name="Chang Y.J."/>
            <person name="Jeffries C.D."/>
            <person name="Detter J.C."/>
            <person name="Brambilla E."/>
            <person name="Rohde M."/>
            <person name="Goker M."/>
            <person name="Woyke T."/>
            <person name="Bristow J."/>
            <person name="Eisen J.A."/>
            <person name="Markowitz V."/>
            <person name="Hugenholtz P."/>
            <person name="Kyrpides N.C."/>
            <person name="Klenk H.P."/>
            <person name="Lucas S."/>
        </authorList>
    </citation>
    <scope>NUCLEOTIDE SEQUENCE [LARGE SCALE GENOMIC DNA]</scope>
    <source>
        <strain evidence="7">ATCC 35417 / DSM 20613 / JCM 6297 / CCUG 15421 / P 36-108</strain>
    </source>
</reference>
<dbReference type="Pfam" id="PF02350">
    <property type="entry name" value="Epimerase_2"/>
    <property type="match status" value="1"/>
</dbReference>
<dbReference type="AlphaFoldDB" id="E6SUS7"/>
<accession>E6SUS7</accession>
<organism evidence="6 7">
    <name type="scientific">Bacteroides helcogenes (strain ATCC 35417 / DSM 20613 / JCM 6297 / CCUG 15421 / P 36-108)</name>
    <dbReference type="NCBI Taxonomy" id="693979"/>
    <lineage>
        <taxon>Bacteria</taxon>
        <taxon>Pseudomonadati</taxon>
        <taxon>Bacteroidota</taxon>
        <taxon>Bacteroidia</taxon>
        <taxon>Bacteroidales</taxon>
        <taxon>Bacteroidaceae</taxon>
        <taxon>Bacteroides</taxon>
    </lineage>
</organism>
<evidence type="ECO:0000313" key="6">
    <source>
        <dbReference type="EMBL" id="ADV44422.1"/>
    </source>
</evidence>
<evidence type="ECO:0000259" key="5">
    <source>
        <dbReference type="Pfam" id="PF02350"/>
    </source>
</evidence>
<evidence type="ECO:0000256" key="2">
    <source>
        <dbReference type="ARBA" id="ARBA00038209"/>
    </source>
</evidence>
<keyword evidence="1 4" id="KW-0413">Isomerase</keyword>
<evidence type="ECO:0000313" key="7">
    <source>
        <dbReference type="Proteomes" id="UP000008630"/>
    </source>
</evidence>
<protein>
    <recommendedName>
        <fullName evidence="3">UDP-N-acetylglucosamine 2-epimerase (non-hydrolyzing)</fullName>
        <ecNumber evidence="3">5.1.3.14</ecNumber>
    </recommendedName>
</protein>
<gene>
    <name evidence="6" type="ordered locus">Bache_2456</name>
</gene>
<dbReference type="NCBIfam" id="TIGR00236">
    <property type="entry name" value="wecB"/>
    <property type="match status" value="1"/>
</dbReference>
<dbReference type="RefSeq" id="WP_013548012.1">
    <property type="nucleotide sequence ID" value="NC_014933.1"/>
</dbReference>
<dbReference type="Proteomes" id="UP000008630">
    <property type="component" value="Chromosome"/>
</dbReference>
<proteinExistence type="inferred from homology"/>
<dbReference type="STRING" id="693979.Bache_2456"/>
<dbReference type="PANTHER" id="PTHR43174">
    <property type="entry name" value="UDP-N-ACETYLGLUCOSAMINE 2-EPIMERASE"/>
    <property type="match status" value="1"/>
</dbReference>